<protein>
    <submittedName>
        <fullName evidence="2">Uncharacterized protein</fullName>
    </submittedName>
</protein>
<dbReference type="EMBL" id="QGKY02000246">
    <property type="protein sequence ID" value="KAF2585247.1"/>
    <property type="molecule type" value="Genomic_DNA"/>
</dbReference>
<comment type="caution">
    <text evidence="2">The sequence shown here is derived from an EMBL/GenBank/DDBJ whole genome shotgun (WGS) entry which is preliminary data.</text>
</comment>
<feature type="transmembrane region" description="Helical" evidence="1">
    <location>
        <begin position="6"/>
        <end position="25"/>
    </location>
</feature>
<dbReference type="Pfam" id="PF11820">
    <property type="entry name" value="DUF3339"/>
    <property type="match status" value="1"/>
</dbReference>
<evidence type="ECO:0000313" key="2">
    <source>
        <dbReference type="EMBL" id="KAF2585247.1"/>
    </source>
</evidence>
<keyword evidence="1" id="KW-0812">Transmembrane</keyword>
<keyword evidence="1" id="KW-1133">Transmembrane helix</keyword>
<sequence>MADWAPIIVGVILFVILSWTSLLTAPNQPRSRLRLSLGAAFSSPTSPMIKRPKRRVMFSLLLGLSGEIINLRLRQTHGISHQPESNKVKPLLTGVPNLVMVESVDDEKVNILIVYIVGEEFIGFYNLSWLRFRKF</sequence>
<organism evidence="2">
    <name type="scientific">Brassica cretica</name>
    <name type="common">Mustard</name>
    <dbReference type="NCBI Taxonomy" id="69181"/>
    <lineage>
        <taxon>Eukaryota</taxon>
        <taxon>Viridiplantae</taxon>
        <taxon>Streptophyta</taxon>
        <taxon>Embryophyta</taxon>
        <taxon>Tracheophyta</taxon>
        <taxon>Spermatophyta</taxon>
        <taxon>Magnoliopsida</taxon>
        <taxon>eudicotyledons</taxon>
        <taxon>Gunneridae</taxon>
        <taxon>Pentapetalae</taxon>
        <taxon>rosids</taxon>
        <taxon>malvids</taxon>
        <taxon>Brassicales</taxon>
        <taxon>Brassicaceae</taxon>
        <taxon>Brassiceae</taxon>
        <taxon>Brassica</taxon>
    </lineage>
</organism>
<dbReference type="AlphaFoldDB" id="A0A8S9JUQ5"/>
<reference evidence="2" key="1">
    <citation type="submission" date="2019-12" db="EMBL/GenBank/DDBJ databases">
        <title>Genome sequencing and annotation of Brassica cretica.</title>
        <authorList>
            <person name="Studholme D.J."/>
            <person name="Sarris P.F."/>
        </authorList>
    </citation>
    <scope>NUCLEOTIDE SEQUENCE</scope>
    <source>
        <strain evidence="2">PFS-102/07</strain>
        <tissue evidence="2">Leaf</tissue>
    </source>
</reference>
<evidence type="ECO:0000256" key="1">
    <source>
        <dbReference type="SAM" id="Phobius"/>
    </source>
</evidence>
<accession>A0A8S9JUQ5</accession>
<gene>
    <name evidence="2" type="ORF">F2Q70_00034773</name>
</gene>
<keyword evidence="1" id="KW-0472">Membrane</keyword>
<dbReference type="InterPro" id="IPR021775">
    <property type="entry name" value="DUF3339"/>
</dbReference>
<proteinExistence type="predicted"/>
<name>A0A8S9JUQ5_BRACR</name>